<keyword evidence="3" id="KW-1185">Reference proteome</keyword>
<dbReference type="PROSITE" id="PS50181">
    <property type="entry name" value="FBOX"/>
    <property type="match status" value="1"/>
</dbReference>
<dbReference type="AlphaFoldDB" id="A0AB40BRK7"/>
<dbReference type="PANTHER" id="PTHR31900:SF30">
    <property type="entry name" value="SUPERFAMILY PROTEIN, PUTATIVE-RELATED"/>
    <property type="match status" value="1"/>
</dbReference>
<dbReference type="Pfam" id="PF23622">
    <property type="entry name" value="LRR_At1g61320_AtMIF1"/>
    <property type="match status" value="1"/>
</dbReference>
<name>A0AB40BRK7_DIOCR</name>
<reference evidence="4" key="1">
    <citation type="submission" date="2025-08" db="UniProtKB">
        <authorList>
            <consortium name="RefSeq"/>
        </authorList>
    </citation>
    <scope>IDENTIFICATION</scope>
</reference>
<dbReference type="Pfam" id="PF00646">
    <property type="entry name" value="F-box"/>
    <property type="match status" value="1"/>
</dbReference>
<sequence length="460" mass="52762">MKRKEQQSALRRRKKAKTDSDEQNDEDRISKLPDELRSYILSKLPTADAMKTSLLSTRWKHTWTSVTNLEFDFGQFPKFKGRNSAFTKFVNQAIITHDGLDIQRFHLQLYAYRSKLPYARFWISFAVRHFVQELELCIPKIALDKLPDLLFTCESLRLLKLDLSGNVLKLPTSVTLINLQTLHLESMSFRDDNVVWELISSCPKLENLTLNNCSMYGMKILNICSSELQNLSLLNCQTFSSCEVNISAPKLKTFRYHCSLVRKLSLEHVCTLTKADIDLHGSLYFVKRDKELSNRAIRILKELDNVRTLTLSARCTEYLSTAIDLLGSFSCNLRTVKHLDVAFWSHKSYIKVLSSLLKCCPTVETLSVGIDMQTFTGYSDVPLKNVKTTIPKCLLHKLKTVKLRNLVGVNKLDLVKFLVKNAEVLEKIITVSKEGVVKERTVEWIKSRAQSLVNSNRKTT</sequence>
<dbReference type="PANTHER" id="PTHR31900">
    <property type="entry name" value="F-BOX/RNI SUPERFAMILY PROTEIN-RELATED"/>
    <property type="match status" value="1"/>
</dbReference>
<proteinExistence type="predicted"/>
<dbReference type="SUPFAM" id="SSF81383">
    <property type="entry name" value="F-box domain"/>
    <property type="match status" value="1"/>
</dbReference>
<evidence type="ECO:0000256" key="1">
    <source>
        <dbReference type="SAM" id="MobiDB-lite"/>
    </source>
</evidence>
<dbReference type="InterPro" id="IPR001810">
    <property type="entry name" value="F-box_dom"/>
</dbReference>
<evidence type="ECO:0000313" key="3">
    <source>
        <dbReference type="Proteomes" id="UP001515500"/>
    </source>
</evidence>
<dbReference type="Gene3D" id="1.20.1280.50">
    <property type="match status" value="1"/>
</dbReference>
<organism evidence="3 4">
    <name type="scientific">Dioscorea cayennensis subsp. rotundata</name>
    <name type="common">White Guinea yam</name>
    <name type="synonym">Dioscorea rotundata</name>
    <dbReference type="NCBI Taxonomy" id="55577"/>
    <lineage>
        <taxon>Eukaryota</taxon>
        <taxon>Viridiplantae</taxon>
        <taxon>Streptophyta</taxon>
        <taxon>Embryophyta</taxon>
        <taxon>Tracheophyta</taxon>
        <taxon>Spermatophyta</taxon>
        <taxon>Magnoliopsida</taxon>
        <taxon>Liliopsida</taxon>
        <taxon>Dioscoreales</taxon>
        <taxon>Dioscoreaceae</taxon>
        <taxon>Dioscorea</taxon>
    </lineage>
</organism>
<dbReference type="Gene3D" id="3.80.10.10">
    <property type="entry name" value="Ribonuclease Inhibitor"/>
    <property type="match status" value="1"/>
</dbReference>
<evidence type="ECO:0000259" key="2">
    <source>
        <dbReference type="PROSITE" id="PS50181"/>
    </source>
</evidence>
<dbReference type="RefSeq" id="XP_039130103.1">
    <property type="nucleotide sequence ID" value="XM_039274169.1"/>
</dbReference>
<feature type="region of interest" description="Disordered" evidence="1">
    <location>
        <begin position="1"/>
        <end position="28"/>
    </location>
</feature>
<dbReference type="InterPro" id="IPR036047">
    <property type="entry name" value="F-box-like_dom_sf"/>
</dbReference>
<feature type="domain" description="F-box" evidence="2">
    <location>
        <begin position="26"/>
        <end position="60"/>
    </location>
</feature>
<protein>
    <submittedName>
        <fullName evidence="4">F-box/FBD/LRR-repeat protein At1g51370-like isoform X1</fullName>
    </submittedName>
</protein>
<dbReference type="InterPro" id="IPR053781">
    <property type="entry name" value="F-box_AtFBL13-like"/>
</dbReference>
<accession>A0AB40BRK7</accession>
<dbReference type="InterPro" id="IPR032675">
    <property type="entry name" value="LRR_dom_sf"/>
</dbReference>
<dbReference type="InterPro" id="IPR050232">
    <property type="entry name" value="FBL13/AtMIF1-like"/>
</dbReference>
<gene>
    <name evidence="4" type="primary">LOC120266528</name>
</gene>
<dbReference type="CDD" id="cd22160">
    <property type="entry name" value="F-box_AtFBL13-like"/>
    <property type="match status" value="1"/>
</dbReference>
<dbReference type="InterPro" id="IPR055357">
    <property type="entry name" value="LRR_At1g61320_AtMIF1"/>
</dbReference>
<dbReference type="Proteomes" id="UP001515500">
    <property type="component" value="Chromosome 8"/>
</dbReference>
<dbReference type="SUPFAM" id="SSF52047">
    <property type="entry name" value="RNI-like"/>
    <property type="match status" value="1"/>
</dbReference>
<evidence type="ECO:0000313" key="4">
    <source>
        <dbReference type="RefSeq" id="XP_039130103.1"/>
    </source>
</evidence>
<dbReference type="GeneID" id="120266528"/>